<proteinExistence type="predicted"/>
<dbReference type="RefSeq" id="WP_166919702.1">
    <property type="nucleotide sequence ID" value="NZ_JAASRN010000002.1"/>
</dbReference>
<gene>
    <name evidence="5" type="ORF">FHS56_001737</name>
</gene>
<dbReference type="GO" id="GO:0008168">
    <property type="term" value="F:methyltransferase activity"/>
    <property type="evidence" value="ECO:0007669"/>
    <property type="project" value="UniProtKB-KW"/>
</dbReference>
<dbReference type="Gene3D" id="2.60.40.1180">
    <property type="entry name" value="Golgi alpha-mannosidase II"/>
    <property type="match status" value="1"/>
</dbReference>
<keyword evidence="6" id="KW-1185">Reference proteome</keyword>
<dbReference type="SUPFAM" id="SSF53335">
    <property type="entry name" value="S-adenosyl-L-methionine-dependent methyltransferases"/>
    <property type="match status" value="1"/>
</dbReference>
<evidence type="ECO:0000256" key="3">
    <source>
        <dbReference type="ARBA" id="ARBA00022691"/>
    </source>
</evidence>
<evidence type="ECO:0000313" key="5">
    <source>
        <dbReference type="EMBL" id="NIK74224.1"/>
    </source>
</evidence>
<keyword evidence="1 5" id="KW-0489">Methyltransferase</keyword>
<protein>
    <submittedName>
        <fullName evidence="5">23S rRNA (Cytosine1962-C5)-methyltransferase</fullName>
        <ecNumber evidence="5">2.1.1.191</ecNumber>
    </submittedName>
</protein>
<keyword evidence="2 5" id="KW-0808">Transferase</keyword>
<dbReference type="Pfam" id="PF10672">
    <property type="entry name" value="Methyltrans_SAM"/>
    <property type="match status" value="1"/>
</dbReference>
<comment type="caution">
    <text evidence="5">The sequence shown here is derived from an EMBL/GenBank/DDBJ whole genome shotgun (WGS) entry which is preliminary data.</text>
</comment>
<keyword evidence="3" id="KW-0949">S-adenosyl-L-methionine</keyword>
<dbReference type="Gene3D" id="3.40.50.150">
    <property type="entry name" value="Vaccinia Virus protein VP39"/>
    <property type="match status" value="1"/>
</dbReference>
<dbReference type="PANTHER" id="PTHR43042:SF2">
    <property type="entry name" value="SAM-DEPENDENT METHYLTRANSFERASE"/>
    <property type="match status" value="1"/>
</dbReference>
<dbReference type="InterPro" id="IPR019614">
    <property type="entry name" value="SAM-dep_methyl-trfase"/>
</dbReference>
<dbReference type="EC" id="2.1.1.191" evidence="5"/>
<accession>A0A846MRL3</accession>
<evidence type="ECO:0000313" key="6">
    <source>
        <dbReference type="Proteomes" id="UP000537126"/>
    </source>
</evidence>
<dbReference type="PANTHER" id="PTHR43042">
    <property type="entry name" value="SAM-DEPENDENT METHYLTRANSFERASE"/>
    <property type="match status" value="1"/>
</dbReference>
<dbReference type="CDD" id="cd02440">
    <property type="entry name" value="AdoMet_MTases"/>
    <property type="match status" value="1"/>
</dbReference>
<dbReference type="EMBL" id="JAASRN010000002">
    <property type="protein sequence ID" value="NIK74224.1"/>
    <property type="molecule type" value="Genomic_DNA"/>
</dbReference>
<evidence type="ECO:0000256" key="1">
    <source>
        <dbReference type="ARBA" id="ARBA00022603"/>
    </source>
</evidence>
<feature type="domain" description="S-adenosylmethionine-dependent methyltransferase" evidence="4">
    <location>
        <begin position="89"/>
        <end position="210"/>
    </location>
</feature>
<organism evidence="5 6">
    <name type="scientific">Thermonema lapsum</name>
    <dbReference type="NCBI Taxonomy" id="28195"/>
    <lineage>
        <taxon>Bacteria</taxon>
        <taxon>Pseudomonadati</taxon>
        <taxon>Bacteroidota</taxon>
        <taxon>Cytophagia</taxon>
        <taxon>Cytophagales</taxon>
        <taxon>Thermonemataceae</taxon>
        <taxon>Thermonema</taxon>
    </lineage>
</organism>
<name>A0A846MRL3_9BACT</name>
<sequence length="297" mass="34144">MIQIQTPVWQDYELIDSGNRYKLERFGNYVLSRPEPQAVWDPALPQEKWRQLAHVHFALTGKGGREERGEWQHYRALKEPWFVQYKSKQLSLRFRLALTAFKHVGLFPEQAANWEYIASVCKRMQQPKVLNLFAYTGGASLAARQAGADVVHVDAVRQVVNWASQNQEASKLDGIRWVVEDAMKFVQREVKRGRKYQGILLDPPAYGRGPNGEKWVLEDHINELMQLCAKLLDEQQHFFLLNLYSVGFSALIAESLTQSVFRHLPAARHAEVGELYVPDHAGRKLPLGTYLRFQGGF</sequence>
<dbReference type="GO" id="GO:0032259">
    <property type="term" value="P:methylation"/>
    <property type="evidence" value="ECO:0007669"/>
    <property type="project" value="UniProtKB-KW"/>
</dbReference>
<evidence type="ECO:0000259" key="4">
    <source>
        <dbReference type="Pfam" id="PF10672"/>
    </source>
</evidence>
<reference evidence="5 6" key="1">
    <citation type="submission" date="2020-03" db="EMBL/GenBank/DDBJ databases">
        <title>Genomic Encyclopedia of Type Strains, Phase IV (KMG-IV): sequencing the most valuable type-strain genomes for metagenomic binning, comparative biology and taxonomic classification.</title>
        <authorList>
            <person name="Goeker M."/>
        </authorList>
    </citation>
    <scope>NUCLEOTIDE SEQUENCE [LARGE SCALE GENOMIC DNA]</scope>
    <source>
        <strain evidence="5 6">DSM 5718</strain>
    </source>
</reference>
<evidence type="ECO:0000256" key="2">
    <source>
        <dbReference type="ARBA" id="ARBA00022679"/>
    </source>
</evidence>
<dbReference type="InterPro" id="IPR013780">
    <property type="entry name" value="Glyco_hydro_b"/>
</dbReference>
<dbReference type="AlphaFoldDB" id="A0A846MRL3"/>
<dbReference type="InterPro" id="IPR029063">
    <property type="entry name" value="SAM-dependent_MTases_sf"/>
</dbReference>
<dbReference type="Proteomes" id="UP000537126">
    <property type="component" value="Unassembled WGS sequence"/>
</dbReference>